<keyword evidence="3" id="KW-0221">Differentiation</keyword>
<dbReference type="Gene3D" id="1.20.5.1700">
    <property type="match status" value="1"/>
</dbReference>
<comment type="similarity">
    <text evidence="1">Belongs to the FLX family.</text>
</comment>
<evidence type="ECO:0000256" key="2">
    <source>
        <dbReference type="ARBA" id="ARBA00022473"/>
    </source>
</evidence>
<dbReference type="OMA" id="MARDMEK"/>
<keyword evidence="4 6" id="KW-0175">Coiled coil</keyword>
<dbReference type="EMBL" id="CM035419">
    <property type="protein sequence ID" value="KAH7414918.1"/>
    <property type="molecule type" value="Genomic_DNA"/>
</dbReference>
<dbReference type="InterPro" id="IPR040353">
    <property type="entry name" value="FLX/FLX-like"/>
</dbReference>
<proteinExistence type="inferred from homology"/>
<accession>A0A8T2TCQ1</accession>
<organism evidence="7 8">
    <name type="scientific">Ceratopteris richardii</name>
    <name type="common">Triangle waterfern</name>
    <dbReference type="NCBI Taxonomy" id="49495"/>
    <lineage>
        <taxon>Eukaryota</taxon>
        <taxon>Viridiplantae</taxon>
        <taxon>Streptophyta</taxon>
        <taxon>Embryophyta</taxon>
        <taxon>Tracheophyta</taxon>
        <taxon>Polypodiopsida</taxon>
        <taxon>Polypodiidae</taxon>
        <taxon>Polypodiales</taxon>
        <taxon>Pteridineae</taxon>
        <taxon>Pteridaceae</taxon>
        <taxon>Parkerioideae</taxon>
        <taxon>Ceratopteris</taxon>
    </lineage>
</organism>
<name>A0A8T2TCQ1_CERRI</name>
<evidence type="ECO:0000256" key="1">
    <source>
        <dbReference type="ARBA" id="ARBA00005405"/>
    </source>
</evidence>
<dbReference type="PANTHER" id="PTHR33405:SF20">
    <property type="entry name" value="PROTEIN FLX-LIKE 3"/>
    <property type="match status" value="1"/>
</dbReference>
<comment type="caution">
    <text evidence="7">The sequence shown here is derived from an EMBL/GenBank/DDBJ whole genome shotgun (WGS) entry which is preliminary data.</text>
</comment>
<dbReference type="GO" id="GO:0030154">
    <property type="term" value="P:cell differentiation"/>
    <property type="evidence" value="ECO:0007669"/>
    <property type="project" value="UniProtKB-KW"/>
</dbReference>
<dbReference type="OrthoDB" id="1928946at2759"/>
<dbReference type="Proteomes" id="UP000825935">
    <property type="component" value="Chromosome 14"/>
</dbReference>
<sequence>MAGLPRLPLGAPAPLLVGHGGRPHVGPVEATVALLEQRVLAQHDEIQKLLSENQRLAAMHVTLRQELAVTQQDLARVQQAFTALQAEKEQQTRLYNEKLLKLEADARATEPLRVELENAKAGAHKLLALRTDLTAQVNQLTQDLQKARNDTHQISTMKVEMEALRDEIQRARAAFEYEKKANAELLEQRGVMEKNLVSMARDMEKLRAELTNSDMKARVGSYGGGSYGLADSGYPPAASYGDAYGLSQVGVFRNWFSS</sequence>
<keyword evidence="5" id="KW-0287">Flowering</keyword>
<keyword evidence="2" id="KW-0217">Developmental protein</keyword>
<dbReference type="PANTHER" id="PTHR33405">
    <property type="entry name" value="PROTEIN FLX-LIKE 2"/>
    <property type="match status" value="1"/>
</dbReference>
<feature type="coiled-coil region" evidence="6">
    <location>
        <begin position="130"/>
        <end position="181"/>
    </location>
</feature>
<reference evidence="7" key="1">
    <citation type="submission" date="2021-08" db="EMBL/GenBank/DDBJ databases">
        <title>WGS assembly of Ceratopteris richardii.</title>
        <authorList>
            <person name="Marchant D.B."/>
            <person name="Chen G."/>
            <person name="Jenkins J."/>
            <person name="Shu S."/>
            <person name="Leebens-Mack J."/>
            <person name="Grimwood J."/>
            <person name="Schmutz J."/>
            <person name="Soltis P."/>
            <person name="Soltis D."/>
            <person name="Chen Z.-H."/>
        </authorList>
    </citation>
    <scope>NUCLEOTIDE SEQUENCE</scope>
    <source>
        <strain evidence="7">Whitten #5841</strain>
        <tissue evidence="7">Leaf</tissue>
    </source>
</reference>
<evidence type="ECO:0000256" key="3">
    <source>
        <dbReference type="ARBA" id="ARBA00022782"/>
    </source>
</evidence>
<dbReference type="AlphaFoldDB" id="A0A8T2TCQ1"/>
<evidence type="ECO:0000313" key="7">
    <source>
        <dbReference type="EMBL" id="KAH7414918.1"/>
    </source>
</evidence>
<keyword evidence="8" id="KW-1185">Reference proteome</keyword>
<feature type="coiled-coil region" evidence="6">
    <location>
        <begin position="46"/>
        <end position="94"/>
    </location>
</feature>
<gene>
    <name evidence="7" type="ORF">KP509_14G017900</name>
</gene>
<evidence type="ECO:0000313" key="8">
    <source>
        <dbReference type="Proteomes" id="UP000825935"/>
    </source>
</evidence>
<protein>
    <submittedName>
        <fullName evidence="7">Uncharacterized protein</fullName>
    </submittedName>
</protein>
<evidence type="ECO:0000256" key="4">
    <source>
        <dbReference type="ARBA" id="ARBA00023054"/>
    </source>
</evidence>
<evidence type="ECO:0000256" key="5">
    <source>
        <dbReference type="ARBA" id="ARBA00023089"/>
    </source>
</evidence>
<evidence type="ECO:0000256" key="6">
    <source>
        <dbReference type="SAM" id="Coils"/>
    </source>
</evidence>